<proteinExistence type="predicted"/>
<keyword evidence="2" id="KW-1185">Reference proteome</keyword>
<sequence length="88" mass="9833">MTLPRGLDARLLRAASGASLRADIRLLPITFGEMARQRSALPRMAVGQRQPFRAFPDRIGLRPDDIWLRVSALLGSAAWPIWRIAGRL</sequence>
<dbReference type="RefSeq" id="WP_319807002.1">
    <property type="nucleotide sequence ID" value="NZ_CP107052.1"/>
</dbReference>
<organism evidence="1 2">
    <name type="scientific">Candidatus Kirkpatrickella diaphorinae</name>
    <dbReference type="NCBI Taxonomy" id="2984322"/>
    <lineage>
        <taxon>Bacteria</taxon>
        <taxon>Pseudomonadati</taxon>
        <taxon>Pseudomonadota</taxon>
        <taxon>Alphaproteobacteria</taxon>
        <taxon>Acetobacterales</taxon>
        <taxon>Acetobacteraceae</taxon>
        <taxon>Candidatus Kirkpatrickella</taxon>
    </lineage>
</organism>
<protein>
    <submittedName>
        <fullName evidence="1">Uncharacterized protein</fullName>
    </submittedName>
</protein>
<evidence type="ECO:0000313" key="2">
    <source>
        <dbReference type="Proteomes" id="UP001163831"/>
    </source>
</evidence>
<name>A0ABY6GIR3_9PROT</name>
<reference evidence="1" key="1">
    <citation type="submission" date="2022-10" db="EMBL/GenBank/DDBJ databases">
        <title>Candidatus Kirkpatrella diaphorinas gen. nov., sp. nov., an uncultured endosymbiont identified in a population of Diaphorina citri from Hawaii.</title>
        <authorList>
            <person name="Henry E.M."/>
            <person name="Carlson C.R."/>
            <person name="Kuo Y.-W."/>
        </authorList>
    </citation>
    <scope>NUCLEOTIDE SEQUENCE</scope>
    <source>
        <strain evidence="1">CADCRV1</strain>
    </source>
</reference>
<dbReference type="Proteomes" id="UP001163831">
    <property type="component" value="Chromosome"/>
</dbReference>
<gene>
    <name evidence="1" type="ORF">N5W20_00550</name>
</gene>
<evidence type="ECO:0000313" key="1">
    <source>
        <dbReference type="EMBL" id="UYH51408.1"/>
    </source>
</evidence>
<dbReference type="EMBL" id="CP107052">
    <property type="protein sequence ID" value="UYH51408.1"/>
    <property type="molecule type" value="Genomic_DNA"/>
</dbReference>
<accession>A0ABY6GIR3</accession>